<proteinExistence type="predicted"/>
<accession>A0A2V5ISJ2</accession>
<dbReference type="AlphaFoldDB" id="A0A2V5ISJ2"/>
<dbReference type="Pfam" id="PF07920">
    <property type="entry name" value="DUF1684"/>
    <property type="match status" value="1"/>
</dbReference>
<dbReference type="InterPro" id="IPR012467">
    <property type="entry name" value="DUF1684"/>
</dbReference>
<evidence type="ECO:0000313" key="1">
    <source>
        <dbReference type="EMBL" id="PYI38961.1"/>
    </source>
</evidence>
<keyword evidence="2" id="KW-1185">Reference proteome</keyword>
<comment type="caution">
    <text evidence="1">The sequence shown here is derived from an EMBL/GenBank/DDBJ whole genome shotgun (WGS) entry which is preliminary data.</text>
</comment>
<dbReference type="PANTHER" id="PTHR41913:SF1">
    <property type="entry name" value="DUF1684 DOMAIN-CONTAINING PROTEIN"/>
    <property type="match status" value="1"/>
</dbReference>
<dbReference type="PANTHER" id="PTHR41913">
    <property type="entry name" value="DUF1684 DOMAIN-CONTAINING PROTEIN"/>
    <property type="match status" value="1"/>
</dbReference>
<dbReference type="Proteomes" id="UP000247980">
    <property type="component" value="Unassembled WGS sequence"/>
</dbReference>
<gene>
    <name evidence="1" type="ORF">CVS30_06505</name>
</gene>
<reference evidence="1 2" key="1">
    <citation type="submission" date="2018-05" db="EMBL/GenBank/DDBJ databases">
        <title>Genetic diversity of glacier-inhabiting Cryobacterium bacteria in China and description of Cryobacterium mengkeensis sp. nov. and Arthrobacter glacialis sp. nov.</title>
        <authorList>
            <person name="Liu Q."/>
            <person name="Xin Y.-H."/>
        </authorList>
    </citation>
    <scope>NUCLEOTIDE SEQUENCE [LARGE SCALE GENOMIC DNA]</scope>
    <source>
        <strain evidence="1 2">B7</strain>
    </source>
</reference>
<sequence>MSTTTAELDRLTQRWGRFRTGRNTALAGPDGWLTLTSFQWLPDTPSALPGVPGLWSVRGTTAVLTASAEDHLTLRSSGEAVIGTITAELADEESINWVSFGSVVVELGVRANRYMIRTRDSQSPTLTNFSGVPIFDYNPELVVTGTFEPYEAPRVEVIETAHPEVPGRAVLVGEVSFELFGATYRIAAEEGGLGSLVVSFHDASNNLTTSHWRKLELTRPRPDGTVVLDFNRSINYPSAFTDYGTCPAPITANSLPVAVEAGERDPRK</sequence>
<protein>
    <submittedName>
        <fullName evidence="1">DUF1684 domain-containing protein</fullName>
    </submittedName>
</protein>
<dbReference type="OrthoDB" id="5493262at2"/>
<dbReference type="RefSeq" id="WP_110484524.1">
    <property type="nucleotide sequence ID" value="NZ_QJVC01000004.1"/>
</dbReference>
<organism evidence="1 2">
    <name type="scientific">Arthrobacter psychrolactophilus</name>
    <dbReference type="NCBI Taxonomy" id="92442"/>
    <lineage>
        <taxon>Bacteria</taxon>
        <taxon>Bacillati</taxon>
        <taxon>Actinomycetota</taxon>
        <taxon>Actinomycetes</taxon>
        <taxon>Micrococcales</taxon>
        <taxon>Micrococcaceae</taxon>
        <taxon>Arthrobacter</taxon>
    </lineage>
</organism>
<evidence type="ECO:0000313" key="2">
    <source>
        <dbReference type="Proteomes" id="UP000247980"/>
    </source>
</evidence>
<name>A0A2V5ISJ2_9MICC</name>
<dbReference type="EMBL" id="QJVC01000004">
    <property type="protein sequence ID" value="PYI38961.1"/>
    <property type="molecule type" value="Genomic_DNA"/>
</dbReference>